<comment type="caution">
    <text evidence="1">The sequence shown here is derived from an EMBL/GenBank/DDBJ whole genome shotgun (WGS) entry which is preliminary data.</text>
</comment>
<reference evidence="2" key="1">
    <citation type="submission" date="2017-11" db="EMBL/GenBank/DDBJ databases">
        <authorList>
            <person name="Kuznetsova I."/>
            <person name="Sazanova A."/>
            <person name="Chirak E."/>
            <person name="Safronova V."/>
            <person name="Willems A."/>
        </authorList>
    </citation>
    <scope>NUCLEOTIDE SEQUENCE [LARGE SCALE GENOMIC DNA]</scope>
    <source>
        <strain evidence="2">STM 196</strain>
    </source>
</reference>
<name>A0A2P7BCQ3_9HYPH</name>
<evidence type="ECO:0000313" key="1">
    <source>
        <dbReference type="EMBL" id="PSH64257.1"/>
    </source>
</evidence>
<evidence type="ECO:0000313" key="2">
    <source>
        <dbReference type="Proteomes" id="UP000241444"/>
    </source>
</evidence>
<organism evidence="1 2">
    <name type="scientific">Phyllobacterium brassicacearum</name>
    <dbReference type="NCBI Taxonomy" id="314235"/>
    <lineage>
        <taxon>Bacteria</taxon>
        <taxon>Pseudomonadati</taxon>
        <taxon>Pseudomonadota</taxon>
        <taxon>Alphaproteobacteria</taxon>
        <taxon>Hyphomicrobiales</taxon>
        <taxon>Phyllobacteriaceae</taxon>
        <taxon>Phyllobacterium</taxon>
    </lineage>
</organism>
<dbReference type="RefSeq" id="WP_106713301.1">
    <property type="nucleotide sequence ID" value="NZ_PGGO01000021.1"/>
</dbReference>
<sequence>MSANQASPQIYEEEPSQIHSLESMACSGWPAIQLHDRFADLTAGVVAAREPGISAPAASGSGL</sequence>
<protein>
    <submittedName>
        <fullName evidence="1">Uncharacterized protein</fullName>
    </submittedName>
</protein>
<dbReference type="Proteomes" id="UP000241444">
    <property type="component" value="Unassembled WGS sequence"/>
</dbReference>
<gene>
    <name evidence="1" type="ORF">CU102_22285</name>
</gene>
<keyword evidence="2" id="KW-1185">Reference proteome</keyword>
<accession>A0A2P7BCQ3</accession>
<dbReference type="AlphaFoldDB" id="A0A2P7BCQ3"/>
<proteinExistence type="predicted"/>
<dbReference type="EMBL" id="PGGO01000021">
    <property type="protein sequence ID" value="PSH64257.1"/>
    <property type="molecule type" value="Genomic_DNA"/>
</dbReference>